<organism evidence="4 5">
    <name type="scientific">Fictibacillus phosphorivorans</name>
    <dbReference type="NCBI Taxonomy" id="1221500"/>
    <lineage>
        <taxon>Bacteria</taxon>
        <taxon>Bacillati</taxon>
        <taxon>Bacillota</taxon>
        <taxon>Bacilli</taxon>
        <taxon>Bacillales</taxon>
        <taxon>Fictibacillaceae</taxon>
        <taxon>Fictibacillus</taxon>
    </lineage>
</organism>
<dbReference type="OrthoDB" id="9788755at2"/>
<proteinExistence type="predicted"/>
<dbReference type="EMBL" id="LRFC01000001">
    <property type="protein sequence ID" value="KZE68967.1"/>
    <property type="molecule type" value="Genomic_DNA"/>
</dbReference>
<evidence type="ECO:0000256" key="2">
    <source>
        <dbReference type="ARBA" id="ARBA00023315"/>
    </source>
</evidence>
<dbReference type="Pfam" id="PF00583">
    <property type="entry name" value="Acetyltransf_1"/>
    <property type="match status" value="1"/>
</dbReference>
<keyword evidence="5" id="KW-1185">Reference proteome</keyword>
<accession>A0A163SFP6</accession>
<dbReference type="GO" id="GO:0016747">
    <property type="term" value="F:acyltransferase activity, transferring groups other than amino-acyl groups"/>
    <property type="evidence" value="ECO:0007669"/>
    <property type="project" value="InterPro"/>
</dbReference>
<dbReference type="RefSeq" id="WP_066236314.1">
    <property type="nucleotide sequence ID" value="NZ_LRFC01000001.1"/>
</dbReference>
<gene>
    <name evidence="4" type="ORF">AWM68_01485</name>
</gene>
<dbReference type="PANTHER" id="PTHR43800">
    <property type="entry name" value="PEPTIDYL-LYSINE N-ACETYLTRANSFERASE YJAB"/>
    <property type="match status" value="1"/>
</dbReference>
<keyword evidence="1 4" id="KW-0808">Transferase</keyword>
<dbReference type="SUPFAM" id="SSF55729">
    <property type="entry name" value="Acyl-CoA N-acyltransferases (Nat)"/>
    <property type="match status" value="1"/>
</dbReference>
<evidence type="ECO:0000259" key="3">
    <source>
        <dbReference type="PROSITE" id="PS51186"/>
    </source>
</evidence>
<name>A0A163SFP6_9BACL</name>
<dbReference type="PROSITE" id="PS51186">
    <property type="entry name" value="GNAT"/>
    <property type="match status" value="1"/>
</dbReference>
<feature type="domain" description="N-acetyltransferase" evidence="3">
    <location>
        <begin position="7"/>
        <end position="149"/>
    </location>
</feature>
<keyword evidence="2" id="KW-0012">Acyltransferase</keyword>
<evidence type="ECO:0000313" key="5">
    <source>
        <dbReference type="Proteomes" id="UP000076567"/>
    </source>
</evidence>
<dbReference type="PANTHER" id="PTHR43800:SF1">
    <property type="entry name" value="PEPTIDYL-LYSINE N-ACETYLTRANSFERASE YJAB"/>
    <property type="match status" value="1"/>
</dbReference>
<comment type="caution">
    <text evidence="4">The sequence shown here is derived from an EMBL/GenBank/DDBJ whole genome shotgun (WGS) entry which is preliminary data.</text>
</comment>
<dbReference type="Gene3D" id="3.40.630.30">
    <property type="match status" value="1"/>
</dbReference>
<reference evidence="5" key="1">
    <citation type="submission" date="2016-01" db="EMBL/GenBank/DDBJ databases">
        <title>Draft genome of Chromobacterium sp. F49.</title>
        <authorList>
            <person name="Hong K.W."/>
        </authorList>
    </citation>
    <scope>NUCLEOTIDE SEQUENCE [LARGE SCALE GENOMIC DNA]</scope>
    <source>
        <strain evidence="5">P7IIIA</strain>
    </source>
</reference>
<dbReference type="InterPro" id="IPR000182">
    <property type="entry name" value="GNAT_dom"/>
</dbReference>
<dbReference type="AlphaFoldDB" id="A0A163SFP6"/>
<dbReference type="InterPro" id="IPR016181">
    <property type="entry name" value="Acyl_CoA_acyltransferase"/>
</dbReference>
<evidence type="ECO:0000256" key="1">
    <source>
        <dbReference type="ARBA" id="ARBA00022679"/>
    </source>
</evidence>
<sequence>MESIIKATVSDASEIHSLQKLAYISEAEFYNNYEIEPLKQSVQDVEKAFEHFLVLKYMYHGKIVGSVRAHESEETCYIGRLMVHPDFQNRGIGKKLMSEVELMFAHCRYELFTGSKSTKNISFYEKLGYKGYKTQKLDREETVFLFMEK</sequence>
<evidence type="ECO:0000313" key="4">
    <source>
        <dbReference type="EMBL" id="KZE68967.1"/>
    </source>
</evidence>
<dbReference type="Proteomes" id="UP000076567">
    <property type="component" value="Unassembled WGS sequence"/>
</dbReference>
<protein>
    <submittedName>
        <fullName evidence="4">GCN5 family acetyltransferase</fullName>
    </submittedName>
</protein>
<dbReference type="CDD" id="cd04301">
    <property type="entry name" value="NAT_SF"/>
    <property type="match status" value="1"/>
</dbReference>